<dbReference type="PROSITE" id="PS50972">
    <property type="entry name" value="PTERIN_BINDING"/>
    <property type="match status" value="1"/>
</dbReference>
<comment type="similarity">
    <text evidence="1">Belongs to the vitamin-B12 dependent methionine synthase family.</text>
</comment>
<proteinExistence type="inferred from homology"/>
<dbReference type="PANTHER" id="PTHR45833">
    <property type="entry name" value="METHIONINE SYNTHASE"/>
    <property type="match status" value="1"/>
</dbReference>
<organism evidence="5">
    <name type="scientific">hot springs metagenome</name>
    <dbReference type="NCBI Taxonomy" id="433727"/>
    <lineage>
        <taxon>unclassified sequences</taxon>
        <taxon>metagenomes</taxon>
        <taxon>ecological metagenomes</taxon>
    </lineage>
</organism>
<keyword evidence="2 5" id="KW-0489">Methyltransferase</keyword>
<name>A0A5J4L1W3_9ZZZZ</name>
<dbReference type="PANTHER" id="PTHR45833:SF2">
    <property type="entry name" value="BIFUNCTIONAL HOMOCYSTEINE S-METHYLTRANSFERASE_5,10-METHYLENETETRAHYDROFOLATE REDUCTASE"/>
    <property type="match status" value="1"/>
</dbReference>
<dbReference type="EMBL" id="BLAB01000001">
    <property type="protein sequence ID" value="GER93753.1"/>
    <property type="molecule type" value="Genomic_DNA"/>
</dbReference>
<comment type="caution">
    <text evidence="5">The sequence shown here is derived from an EMBL/GenBank/DDBJ whole genome shotgun (WGS) entry which is preliminary data.</text>
</comment>
<dbReference type="Gene3D" id="3.20.20.20">
    <property type="entry name" value="Dihydropteroate synthase-like"/>
    <property type="match status" value="1"/>
</dbReference>
<dbReference type="InterPro" id="IPR050554">
    <property type="entry name" value="Met_Synthase/Corrinoid"/>
</dbReference>
<feature type="domain" description="Pterin-binding" evidence="4">
    <location>
        <begin position="1"/>
        <end position="253"/>
    </location>
</feature>
<dbReference type="SUPFAM" id="SSF51717">
    <property type="entry name" value="Dihydropteroate synthetase-like"/>
    <property type="match status" value="1"/>
</dbReference>
<gene>
    <name evidence="5" type="ORF">A45J_1509</name>
</gene>
<evidence type="ECO:0000256" key="3">
    <source>
        <dbReference type="ARBA" id="ARBA00022679"/>
    </source>
</evidence>
<protein>
    <submittedName>
        <fullName evidence="5">Methyltetrahydrofolate--corrinoid methyltransferase</fullName>
    </submittedName>
</protein>
<dbReference type="GO" id="GO:0032259">
    <property type="term" value="P:methylation"/>
    <property type="evidence" value="ECO:0007669"/>
    <property type="project" value="UniProtKB-KW"/>
</dbReference>
<dbReference type="GO" id="GO:0042558">
    <property type="term" value="P:pteridine-containing compound metabolic process"/>
    <property type="evidence" value="ECO:0007669"/>
    <property type="project" value="InterPro"/>
</dbReference>
<dbReference type="InterPro" id="IPR011005">
    <property type="entry name" value="Dihydropteroate_synth-like_sf"/>
</dbReference>
<evidence type="ECO:0000313" key="5">
    <source>
        <dbReference type="EMBL" id="GER93753.1"/>
    </source>
</evidence>
<dbReference type="Pfam" id="PF00809">
    <property type="entry name" value="Pterin_bind"/>
    <property type="match status" value="1"/>
</dbReference>
<dbReference type="GO" id="GO:0005829">
    <property type="term" value="C:cytosol"/>
    <property type="evidence" value="ECO:0007669"/>
    <property type="project" value="TreeGrafter"/>
</dbReference>
<keyword evidence="3 5" id="KW-0808">Transferase</keyword>
<dbReference type="AlphaFoldDB" id="A0A5J4L1W3"/>
<evidence type="ECO:0000256" key="1">
    <source>
        <dbReference type="ARBA" id="ARBA00010398"/>
    </source>
</evidence>
<evidence type="ECO:0000259" key="4">
    <source>
        <dbReference type="PROSITE" id="PS50972"/>
    </source>
</evidence>
<dbReference type="GO" id="GO:0008705">
    <property type="term" value="F:methionine synthase activity"/>
    <property type="evidence" value="ECO:0007669"/>
    <property type="project" value="TreeGrafter"/>
</dbReference>
<reference evidence="5" key="1">
    <citation type="submission" date="2019-10" db="EMBL/GenBank/DDBJ databases">
        <title>Metagenomic sequencing of thiosulfate-disproportionating enrichment culture.</title>
        <authorList>
            <person name="Umezawa K."/>
            <person name="Kojima H."/>
            <person name="Fukui M."/>
        </authorList>
    </citation>
    <scope>NUCLEOTIDE SEQUENCE</scope>
    <source>
        <strain evidence="5">45J</strain>
    </source>
</reference>
<evidence type="ECO:0000256" key="2">
    <source>
        <dbReference type="ARBA" id="ARBA00022603"/>
    </source>
</evidence>
<dbReference type="InterPro" id="IPR000489">
    <property type="entry name" value="Pterin-binding_dom"/>
</dbReference>
<accession>A0A5J4L1W3</accession>
<sequence>MIVIAENLNVRNKAYMEAVKNQDKKTIESLSKTLADKGADIINVQCSLDGIGDEETLPLVADIVQEAAKLPLCLDSRNTEALKKTLTVCKEPPLINYLSQDEENTDEILSLVSRFKASLIIRALKGTVPTTLEAKLLILEDLIEKANAADIPNERLFADPSVVHIGGGIGQEHLLNTHECIIALNEMVDPPINTIAWISNISTGMPKGVKSRINSAFLCYLSGAGLDAAMVDVNDAEIMKTVYLIRSFRDEIVFSSADIL</sequence>